<evidence type="ECO:0000313" key="4">
    <source>
        <dbReference type="EMBL" id="EDO16780.1"/>
    </source>
</evidence>
<proteinExistence type="predicted"/>
<dbReference type="Pfam" id="PF11701">
    <property type="entry name" value="UNC45-central"/>
    <property type="match status" value="1"/>
</dbReference>
<dbReference type="GeneID" id="5544939"/>
<name>A7TLT8_VANPO</name>
<dbReference type="Proteomes" id="UP000000267">
    <property type="component" value="Unassembled WGS sequence"/>
</dbReference>
<dbReference type="GO" id="GO:0042802">
    <property type="term" value="F:identical protein binding"/>
    <property type="evidence" value="ECO:0007669"/>
    <property type="project" value="EnsemblFungi"/>
</dbReference>
<dbReference type="PANTHER" id="PTHR45994">
    <property type="entry name" value="FI21225P1"/>
    <property type="match status" value="1"/>
</dbReference>
<dbReference type="HOGENOM" id="CLU_364165_0_0_1"/>
<dbReference type="Gene3D" id="1.25.10.100">
    <property type="match status" value="1"/>
</dbReference>
<evidence type="ECO:0000256" key="2">
    <source>
        <dbReference type="ARBA" id="ARBA00022490"/>
    </source>
</evidence>
<evidence type="ECO:0000256" key="1">
    <source>
        <dbReference type="ARBA" id="ARBA00004496"/>
    </source>
</evidence>
<dbReference type="EMBL" id="DS480417">
    <property type="protein sequence ID" value="EDO16780.1"/>
    <property type="molecule type" value="Genomic_DNA"/>
</dbReference>
<dbReference type="RefSeq" id="XP_001644638.1">
    <property type="nucleotide sequence ID" value="XM_001644588.1"/>
</dbReference>
<dbReference type="eggNOG" id="KOG4151">
    <property type="taxonomic scope" value="Eukaryota"/>
</dbReference>
<sequence length="772" mass="87869">MNEEEHHQAVNELCESLSKDLKVNVDAKDYVNALDEIFRFSDPGNESGLISGTSNSSIEEALNRCYLDHSETKEYLLKLINEDIRRAIELFEVLSTQSVHILVGCFENSEASKPLLQELQQRIYFGEDLHVKYLLSVILQLLTKFEYDFNDVSFLVKDLGVRMRESDVKSLALIIFIKLESLYSQRFDEKFLNFIDCLIIEVDADVGNDPLSIIVEVLTELYPALTALCSQVFLGKKLDEMFRTRVVEQNDAQFSKTLLHLLSVACIDETVRNHISENYTSMLEQSLNFEEYKTYSALVLIKTWSFTKLHNVSINQLGGILTESIEKYNEDNGDHVEIGASLEGLAYLSLKTSVKLQLRKNSKFCLNLISLIKNEEKSAQLYGALVIFANLSVFPQDSNSNGNFESKSLRDLKAYSDLKSPGGDEVDNGIESKEDVIEFNDEYLINNELLSYLRTDFSQMSHGSRQQFIRIIYNITRNKDSISECIKQGCTTSVLEYLVEKTETGDMVRILGLRALTRMLIYTNPSLIFNKYSPVNAIPFLFELLPKYGDEAEAEPCYFNEDLLTTTDCYEALLALTNLASSTASDGDDVCKRITTNTKYWTVIENLILDENVLIQRSTLELISNMMSHPMQIAVKFFNFENPQSLRNFNILVKLLQLNDVESQRAVAAIFANVATTLPFVAHELLSQKELIEKSVQVFTEQNDDIELKKRLVILFYSLFDSIPAGEENKYPILTENKKFELSLEAALDSDIKNDEDFAEVIPQMLSRCSAN</sequence>
<reference evidence="4 5" key="1">
    <citation type="journal article" date="2007" name="Proc. Natl. Acad. Sci. U.S.A.">
        <title>Independent sorting-out of thousands of duplicated gene pairs in two yeast species descended from a whole-genome duplication.</title>
        <authorList>
            <person name="Scannell D.R."/>
            <person name="Frank A.C."/>
            <person name="Conant G.C."/>
            <person name="Byrne K.P."/>
            <person name="Woolfit M."/>
            <person name="Wolfe K.H."/>
        </authorList>
    </citation>
    <scope>NUCLEOTIDE SEQUENCE [LARGE SCALE GENOMIC DNA]</scope>
    <source>
        <strain evidence="5">ATCC 22028 / DSM 70294 / BCRC 21397 / CBS 2163 / NBRC 10782 / NRRL Y-8283 / UCD 57-17</strain>
    </source>
</reference>
<dbReference type="GO" id="GO:0017022">
    <property type="term" value="F:myosin binding"/>
    <property type="evidence" value="ECO:0007669"/>
    <property type="project" value="EnsemblFungi"/>
</dbReference>
<accession>A7TLT8</accession>
<comment type="subcellular location">
    <subcellularLocation>
        <location evidence="1">Cytoplasm</location>
    </subcellularLocation>
</comment>
<dbReference type="InterPro" id="IPR016024">
    <property type="entry name" value="ARM-type_fold"/>
</dbReference>
<dbReference type="GO" id="GO:0007533">
    <property type="term" value="P:mating type switching"/>
    <property type="evidence" value="ECO:0007669"/>
    <property type="project" value="EnsemblFungi"/>
</dbReference>
<dbReference type="SUPFAM" id="SSF48371">
    <property type="entry name" value="ARM repeat"/>
    <property type="match status" value="1"/>
</dbReference>
<dbReference type="GO" id="GO:0051879">
    <property type="term" value="F:Hsp90 protein binding"/>
    <property type="evidence" value="ECO:0007669"/>
    <property type="project" value="TreeGrafter"/>
</dbReference>
<dbReference type="STRING" id="436907.A7TLT8"/>
<dbReference type="OMA" id="CIDENVR"/>
<dbReference type="InterPro" id="IPR024660">
    <property type="entry name" value="UCS_central_dom"/>
</dbReference>
<dbReference type="OrthoDB" id="5574718at2759"/>
<feature type="domain" description="UNC-45/Cro1/She4 central" evidence="3">
    <location>
        <begin position="151"/>
        <end position="303"/>
    </location>
</feature>
<evidence type="ECO:0000313" key="5">
    <source>
        <dbReference type="Proteomes" id="UP000000267"/>
    </source>
</evidence>
<dbReference type="InParanoid" id="A7TLT8"/>
<dbReference type="Gene3D" id="1.25.10.10">
    <property type="entry name" value="Leucine-rich Repeat Variant"/>
    <property type="match status" value="1"/>
</dbReference>
<dbReference type="InterPro" id="IPR011989">
    <property type="entry name" value="ARM-like"/>
</dbReference>
<dbReference type="GO" id="GO:0008298">
    <property type="term" value="P:intracellular mRNA localization"/>
    <property type="evidence" value="ECO:0007669"/>
    <property type="project" value="EnsemblFungi"/>
</dbReference>
<protein>
    <recommendedName>
        <fullName evidence="3">UNC-45/Cro1/She4 central domain-containing protein</fullName>
    </recommendedName>
</protein>
<keyword evidence="5" id="KW-1185">Reference proteome</keyword>
<gene>
    <name evidence="4" type="ORF">Kpol_526p33</name>
</gene>
<evidence type="ECO:0000259" key="3">
    <source>
        <dbReference type="Pfam" id="PF11701"/>
    </source>
</evidence>
<dbReference type="PANTHER" id="PTHR45994:SF1">
    <property type="entry name" value="FI21225P1"/>
    <property type="match status" value="1"/>
</dbReference>
<keyword evidence="2" id="KW-0963">Cytoplasm</keyword>
<dbReference type="PhylomeDB" id="A7TLT8"/>
<dbReference type="GO" id="GO:0005737">
    <property type="term" value="C:cytoplasm"/>
    <property type="evidence" value="ECO:0007669"/>
    <property type="project" value="UniProtKB-SubCell"/>
</dbReference>
<dbReference type="KEGG" id="vpo:Kpol_526p33"/>
<dbReference type="FunCoup" id="A7TLT8">
    <property type="interactions" value="127"/>
</dbReference>
<organism evidence="5">
    <name type="scientific">Vanderwaltozyma polyspora (strain ATCC 22028 / DSM 70294 / BCRC 21397 / CBS 2163 / NBRC 10782 / NRRL Y-8283 / UCD 57-17)</name>
    <name type="common">Kluyveromyces polysporus</name>
    <dbReference type="NCBI Taxonomy" id="436907"/>
    <lineage>
        <taxon>Eukaryota</taxon>
        <taxon>Fungi</taxon>
        <taxon>Dikarya</taxon>
        <taxon>Ascomycota</taxon>
        <taxon>Saccharomycotina</taxon>
        <taxon>Saccharomycetes</taxon>
        <taxon>Saccharomycetales</taxon>
        <taxon>Saccharomycetaceae</taxon>
        <taxon>Vanderwaltozyma</taxon>
    </lineage>
</organism>
<dbReference type="AlphaFoldDB" id="A7TLT8"/>